<keyword evidence="3" id="KW-1185">Reference proteome</keyword>
<dbReference type="Proteomes" id="UP000215086">
    <property type="component" value="Chromosome"/>
</dbReference>
<name>A0A286RCZ6_9BACT</name>
<gene>
    <name evidence="2" type="ORF">THTE_1231</name>
</gene>
<feature type="region of interest" description="Disordered" evidence="1">
    <location>
        <begin position="1"/>
        <end position="47"/>
    </location>
</feature>
<dbReference type="SUPFAM" id="SSF48452">
    <property type="entry name" value="TPR-like"/>
    <property type="match status" value="1"/>
</dbReference>
<feature type="compositionally biased region" description="Basic and acidic residues" evidence="1">
    <location>
        <begin position="16"/>
        <end position="33"/>
    </location>
</feature>
<dbReference type="InterPro" id="IPR011990">
    <property type="entry name" value="TPR-like_helical_dom_sf"/>
</dbReference>
<dbReference type="RefSeq" id="WP_095414321.1">
    <property type="nucleotide sequence ID" value="NZ_CP018477.1"/>
</dbReference>
<evidence type="ECO:0000313" key="2">
    <source>
        <dbReference type="EMBL" id="ASV73833.1"/>
    </source>
</evidence>
<evidence type="ECO:0000256" key="1">
    <source>
        <dbReference type="SAM" id="MobiDB-lite"/>
    </source>
</evidence>
<dbReference type="KEGG" id="ttf:THTE_1231"/>
<feature type="region of interest" description="Disordered" evidence="1">
    <location>
        <begin position="217"/>
        <end position="270"/>
    </location>
</feature>
<sequence>MPKKYHADESGNGPGSERHRAEDGQAENRCEKRFRGKKRGSQRTRNLKLPGQRISVREISPGIFELVYPPRIRQFKEDIEEVYDIIAHEEWDLAVDELLWLLQQCRDLLEAHQLLGRIALYRNKLELARGHLGYAFELGLKALGKNFKGRLPLNRPTNQPFLQAGRDLVECLARLGERALAQSVAEQLLTWTPEDPLGVRKILERLQGEAIEEKQIEEKEIADRELNQAAESDLARDEESSGSSSNALLPGSAQESENPPGNCGGKDGKA</sequence>
<evidence type="ECO:0000313" key="3">
    <source>
        <dbReference type="Proteomes" id="UP000215086"/>
    </source>
</evidence>
<reference evidence="2 3" key="1">
    <citation type="journal article" name="Front. Microbiol.">
        <title>Sugar Metabolism of the First Thermophilic Planctomycete Thermogutta terrifontis: Comparative Genomic and Transcriptomic Approaches.</title>
        <authorList>
            <person name="Elcheninov A.G."/>
            <person name="Menzel P."/>
            <person name="Gudbergsdottir S.R."/>
            <person name="Slesarev A.I."/>
            <person name="Kadnikov V.V."/>
            <person name="Krogh A."/>
            <person name="Bonch-Osmolovskaya E.A."/>
            <person name="Peng X."/>
            <person name="Kublanov I.V."/>
        </authorList>
    </citation>
    <scope>NUCLEOTIDE SEQUENCE [LARGE SCALE GENOMIC DNA]</scope>
    <source>
        <strain evidence="2 3">R1</strain>
    </source>
</reference>
<dbReference type="Gene3D" id="1.25.40.10">
    <property type="entry name" value="Tetratricopeptide repeat domain"/>
    <property type="match status" value="1"/>
</dbReference>
<protein>
    <submittedName>
        <fullName evidence="2">Uncharacterized protein</fullName>
    </submittedName>
</protein>
<feature type="compositionally biased region" description="Basic and acidic residues" evidence="1">
    <location>
        <begin position="217"/>
        <end position="226"/>
    </location>
</feature>
<organism evidence="2 3">
    <name type="scientific">Thermogutta terrifontis</name>
    <dbReference type="NCBI Taxonomy" id="1331910"/>
    <lineage>
        <taxon>Bacteria</taxon>
        <taxon>Pseudomonadati</taxon>
        <taxon>Planctomycetota</taxon>
        <taxon>Planctomycetia</taxon>
        <taxon>Pirellulales</taxon>
        <taxon>Thermoguttaceae</taxon>
        <taxon>Thermogutta</taxon>
    </lineage>
</organism>
<feature type="compositionally biased region" description="Polar residues" evidence="1">
    <location>
        <begin position="241"/>
        <end position="259"/>
    </location>
</feature>
<proteinExistence type="predicted"/>
<accession>A0A286RCZ6</accession>
<dbReference type="OrthoDB" id="268452at2"/>
<feature type="compositionally biased region" description="Basic residues" evidence="1">
    <location>
        <begin position="34"/>
        <end position="46"/>
    </location>
</feature>
<dbReference type="AlphaFoldDB" id="A0A286RCZ6"/>
<dbReference type="EMBL" id="CP018477">
    <property type="protein sequence ID" value="ASV73833.1"/>
    <property type="molecule type" value="Genomic_DNA"/>
</dbReference>